<evidence type="ECO:0000313" key="3">
    <source>
        <dbReference type="EMBL" id="SCU66623.1"/>
    </source>
</evidence>
<feature type="compositionally biased region" description="Low complexity" evidence="2">
    <location>
        <begin position="41"/>
        <end position="51"/>
    </location>
</feature>
<dbReference type="AlphaFoldDB" id="A0A1G4I4G5"/>
<dbReference type="VEuPathDB" id="TriTrypDB:TEOVI_000780100"/>
<accession>A0A1G4I4G5</accession>
<comment type="caution">
    <text evidence="3">The sequence shown here is derived from an EMBL/GenBank/DDBJ whole genome shotgun (WGS) entry which is preliminary data.</text>
</comment>
<reference evidence="3" key="1">
    <citation type="submission" date="2016-09" db="EMBL/GenBank/DDBJ databases">
        <authorList>
            <person name="Hebert L."/>
            <person name="Moumen B."/>
        </authorList>
    </citation>
    <scope>NUCLEOTIDE SEQUENCE [LARGE SCALE GENOMIC DNA]</scope>
    <source>
        <strain evidence="3">OVI</strain>
    </source>
</reference>
<protein>
    <submittedName>
        <fullName evidence="3">Uncharacterized protein</fullName>
    </submittedName>
</protein>
<proteinExistence type="predicted"/>
<dbReference type="Proteomes" id="UP000195570">
    <property type="component" value="Unassembled WGS sequence"/>
</dbReference>
<feature type="coiled-coil region" evidence="1">
    <location>
        <begin position="260"/>
        <end position="295"/>
    </location>
</feature>
<keyword evidence="1" id="KW-0175">Coiled coil</keyword>
<dbReference type="GeneID" id="92381735"/>
<evidence type="ECO:0000256" key="1">
    <source>
        <dbReference type="SAM" id="Coils"/>
    </source>
</evidence>
<feature type="region of interest" description="Disordered" evidence="2">
    <location>
        <begin position="19"/>
        <end position="54"/>
    </location>
</feature>
<sequence length="305" mass="34159">MLKHRDNISYPPFTLDPNGVGVTTLGPGGAGKGGQQIQSFDDVAPDGAPVAAKRKRNRDIRGIERFKQVVYSEKGLSRFHAMILRNPILMYPPEGIDDARKIVLAERRGRGSEKQRESGSVPRNGDDDVLAALGEITPSGDALAGSTIHLEDGLPLSTEGHREGNGTNTAERCPTLTNGIDVQSTEEIQRSNNEALANYHHQQLDTLVGLYYEFNHLTFSKLPMKDTLQMLRRCGRSCMPHVMEFEEKQRAYRSSKLEQLRTLEAEEKRLNRVTLELQEQRLQMESQEVEEEQTIINAVESSDSF</sequence>
<organism evidence="3 4">
    <name type="scientific">Trypanosoma equiperdum</name>
    <dbReference type="NCBI Taxonomy" id="5694"/>
    <lineage>
        <taxon>Eukaryota</taxon>
        <taxon>Discoba</taxon>
        <taxon>Euglenozoa</taxon>
        <taxon>Kinetoplastea</taxon>
        <taxon>Metakinetoplastina</taxon>
        <taxon>Trypanosomatida</taxon>
        <taxon>Trypanosomatidae</taxon>
        <taxon>Trypanosoma</taxon>
    </lineage>
</organism>
<evidence type="ECO:0000313" key="4">
    <source>
        <dbReference type="Proteomes" id="UP000195570"/>
    </source>
</evidence>
<dbReference type="RefSeq" id="XP_067078048.1">
    <property type="nucleotide sequence ID" value="XM_067221947.1"/>
</dbReference>
<name>A0A1G4I4G5_TRYEQ</name>
<evidence type="ECO:0000256" key="2">
    <source>
        <dbReference type="SAM" id="MobiDB-lite"/>
    </source>
</evidence>
<dbReference type="EMBL" id="CZPT02000578">
    <property type="protein sequence ID" value="SCU66623.1"/>
    <property type="molecule type" value="Genomic_DNA"/>
</dbReference>
<gene>
    <name evidence="3" type="ORF">TEOVI_000780100</name>
</gene>
<keyword evidence="4" id="KW-1185">Reference proteome</keyword>